<dbReference type="InterPro" id="IPR048020">
    <property type="entry name" value="Transpos_IS3"/>
</dbReference>
<dbReference type="InterPro" id="IPR050900">
    <property type="entry name" value="Transposase_IS3/IS150/IS904"/>
</dbReference>
<evidence type="ECO:0000259" key="1">
    <source>
        <dbReference type="PROSITE" id="PS50994"/>
    </source>
</evidence>
<dbReference type="GO" id="GO:0015074">
    <property type="term" value="P:DNA integration"/>
    <property type="evidence" value="ECO:0007669"/>
    <property type="project" value="InterPro"/>
</dbReference>
<dbReference type="InterPro" id="IPR001584">
    <property type="entry name" value="Integrase_cat-core"/>
</dbReference>
<protein>
    <submittedName>
        <fullName evidence="2">Transposase InsO and inactivated derivatives</fullName>
    </submittedName>
</protein>
<sequence length="206" mass="24011">MRKQGLRAIQPRTFVPRTTNSRHGKRVSPNLLEAHPQVTKPNSVWVSDITYMPVKGGKWAYLCVWLDLFSRRIVSWRLAENMQEILVREPLERALLKRRVSPGMIIRSDRGGQYLSEKMKKLIKTFQLRQSMSGADNPYDNAWAESFWSRLKAELDMPKGGYECLERLNAVLFKYIEGYYNTARLHSALNYSSPIAFETQYYRNTG</sequence>
<keyword evidence="3" id="KW-1185">Reference proteome</keyword>
<dbReference type="InterPro" id="IPR012337">
    <property type="entry name" value="RNaseH-like_sf"/>
</dbReference>
<dbReference type="AlphaFoldDB" id="A0A1I5X495"/>
<evidence type="ECO:0000313" key="3">
    <source>
        <dbReference type="Proteomes" id="UP000199306"/>
    </source>
</evidence>
<dbReference type="PROSITE" id="PS50994">
    <property type="entry name" value="INTEGRASE"/>
    <property type="match status" value="1"/>
</dbReference>
<dbReference type="Proteomes" id="UP000199306">
    <property type="component" value="Unassembled WGS sequence"/>
</dbReference>
<dbReference type="PANTHER" id="PTHR46889">
    <property type="entry name" value="TRANSPOSASE INSF FOR INSERTION SEQUENCE IS3B-RELATED"/>
    <property type="match status" value="1"/>
</dbReference>
<reference evidence="2 3" key="1">
    <citation type="submission" date="2016-10" db="EMBL/GenBank/DDBJ databases">
        <authorList>
            <person name="de Groot N.N."/>
        </authorList>
    </citation>
    <scope>NUCLEOTIDE SEQUENCE [LARGE SCALE GENOMIC DNA]</scope>
    <source>
        <strain evidence="3">E92,LMG 26720,CCM 7988</strain>
    </source>
</reference>
<gene>
    <name evidence="2" type="ORF">SAMN04515674_113120</name>
</gene>
<dbReference type="Pfam" id="PF13333">
    <property type="entry name" value="rve_2"/>
    <property type="match status" value="1"/>
</dbReference>
<dbReference type="Gene3D" id="3.30.420.10">
    <property type="entry name" value="Ribonuclease H-like superfamily/Ribonuclease H"/>
    <property type="match status" value="1"/>
</dbReference>
<organism evidence="2 3">
    <name type="scientific">Pseudarcicella hirudinis</name>
    <dbReference type="NCBI Taxonomy" id="1079859"/>
    <lineage>
        <taxon>Bacteria</taxon>
        <taxon>Pseudomonadati</taxon>
        <taxon>Bacteroidota</taxon>
        <taxon>Cytophagia</taxon>
        <taxon>Cytophagales</taxon>
        <taxon>Flectobacillaceae</taxon>
        <taxon>Pseudarcicella</taxon>
    </lineage>
</organism>
<dbReference type="SUPFAM" id="SSF53098">
    <property type="entry name" value="Ribonuclease H-like"/>
    <property type="match status" value="1"/>
</dbReference>
<dbReference type="PANTHER" id="PTHR46889:SF4">
    <property type="entry name" value="TRANSPOSASE INSO FOR INSERTION SEQUENCE ELEMENT IS911B-RELATED"/>
    <property type="match status" value="1"/>
</dbReference>
<dbReference type="NCBIfam" id="NF033516">
    <property type="entry name" value="transpos_IS3"/>
    <property type="match status" value="1"/>
</dbReference>
<evidence type="ECO:0000313" key="2">
    <source>
        <dbReference type="EMBL" id="SFQ26646.1"/>
    </source>
</evidence>
<proteinExistence type="predicted"/>
<dbReference type="Pfam" id="PF00665">
    <property type="entry name" value="rve"/>
    <property type="match status" value="1"/>
</dbReference>
<dbReference type="STRING" id="1079859.SAMN04515674_113120"/>
<dbReference type="InterPro" id="IPR036397">
    <property type="entry name" value="RNaseH_sf"/>
</dbReference>
<dbReference type="EMBL" id="FOXH01000013">
    <property type="protein sequence ID" value="SFQ26646.1"/>
    <property type="molecule type" value="Genomic_DNA"/>
</dbReference>
<name>A0A1I5X495_9BACT</name>
<accession>A0A1I5X495</accession>
<feature type="domain" description="Integrase catalytic" evidence="1">
    <location>
        <begin position="37"/>
        <end position="202"/>
    </location>
</feature>
<dbReference type="GO" id="GO:0003676">
    <property type="term" value="F:nucleic acid binding"/>
    <property type="evidence" value="ECO:0007669"/>
    <property type="project" value="InterPro"/>
</dbReference>